<feature type="transmembrane region" description="Helical" evidence="1">
    <location>
        <begin position="320"/>
        <end position="341"/>
    </location>
</feature>
<feature type="transmembrane region" description="Helical" evidence="1">
    <location>
        <begin position="251"/>
        <end position="273"/>
    </location>
</feature>
<name>A0ABU9BA17_9BURK</name>
<dbReference type="EMBL" id="JBBUTF010000006">
    <property type="protein sequence ID" value="MEK8025875.1"/>
    <property type="molecule type" value="Genomic_DNA"/>
</dbReference>
<reference evidence="2 3" key="1">
    <citation type="submission" date="2024-04" db="EMBL/GenBank/DDBJ databases">
        <title>Novel species of the genus Ideonella isolated from streams.</title>
        <authorList>
            <person name="Lu H."/>
        </authorList>
    </citation>
    <scope>NUCLEOTIDE SEQUENCE [LARGE SCALE GENOMIC DNA]</scope>
    <source>
        <strain evidence="2 3">BYS139W</strain>
    </source>
</reference>
<dbReference type="Pfam" id="PF13795">
    <property type="entry name" value="HupE_UreJ_2"/>
    <property type="match status" value="1"/>
</dbReference>
<organism evidence="2 3">
    <name type="scientific">Pseudaquabacterium rugosum</name>
    <dbReference type="NCBI Taxonomy" id="2984194"/>
    <lineage>
        <taxon>Bacteria</taxon>
        <taxon>Pseudomonadati</taxon>
        <taxon>Pseudomonadota</taxon>
        <taxon>Betaproteobacteria</taxon>
        <taxon>Burkholderiales</taxon>
        <taxon>Sphaerotilaceae</taxon>
        <taxon>Pseudaquabacterium</taxon>
    </lineage>
</organism>
<feature type="transmembrane region" description="Helical" evidence="1">
    <location>
        <begin position="279"/>
        <end position="308"/>
    </location>
</feature>
<dbReference type="RefSeq" id="WP_341373661.1">
    <property type="nucleotide sequence ID" value="NZ_JBBUTF010000006.1"/>
</dbReference>
<keyword evidence="3" id="KW-1185">Reference proteome</keyword>
<evidence type="ECO:0000256" key="1">
    <source>
        <dbReference type="SAM" id="Phobius"/>
    </source>
</evidence>
<evidence type="ECO:0000313" key="2">
    <source>
        <dbReference type="EMBL" id="MEK8025875.1"/>
    </source>
</evidence>
<keyword evidence="1" id="KW-0812">Transmembrane</keyword>
<evidence type="ECO:0000313" key="3">
    <source>
        <dbReference type="Proteomes" id="UP001368500"/>
    </source>
</evidence>
<protein>
    <submittedName>
        <fullName evidence="2">HupE/UreJ family protein</fullName>
    </submittedName>
</protein>
<keyword evidence="1" id="KW-0472">Membrane</keyword>
<dbReference type="Proteomes" id="UP001368500">
    <property type="component" value="Unassembled WGS sequence"/>
</dbReference>
<dbReference type="InterPro" id="IPR032809">
    <property type="entry name" value="Put_HupE_UreJ"/>
</dbReference>
<sequence>MRPLPWIGAGFDTRVALPWPLRTGALLRTLLAGLLAWWLLLGHGSARAHEISMAEMVVWQNSPTEFSWQWTAAPRTGGASLRLRWPDGCDSPEPQRLRCGAQGLSGRVAVEGLGEGTSALLLKMHWLDGGLRVYTFSQGQRELLLYGSAEDRRDLAEIARAYTALGIEHILTGIDHLLFVVGLLFLVGFRRQLVWTISAFTVAHSLTLGLSALGWLSLRAPPVEATIALSIMLVAGEALHRRPTVARRWPALVALLFGLVHGLGFAGALQAIGLPQQHLLAALLTFNLGVELGQLAVVGSLWAAWHLLSTRPWLARARTPVLYAIGSLAAWWTLARVATLAGI</sequence>
<feature type="transmembrane region" description="Helical" evidence="1">
    <location>
        <begin position="161"/>
        <end position="186"/>
    </location>
</feature>
<keyword evidence="1" id="KW-1133">Transmembrane helix</keyword>
<feature type="transmembrane region" description="Helical" evidence="1">
    <location>
        <begin position="193"/>
        <end position="216"/>
    </location>
</feature>
<comment type="caution">
    <text evidence="2">The sequence shown here is derived from an EMBL/GenBank/DDBJ whole genome shotgun (WGS) entry which is preliminary data.</text>
</comment>
<gene>
    <name evidence="2" type="ORF">AACH11_07870</name>
</gene>
<feature type="transmembrane region" description="Helical" evidence="1">
    <location>
        <begin position="222"/>
        <end position="239"/>
    </location>
</feature>
<proteinExistence type="predicted"/>
<accession>A0ABU9BA17</accession>